<sequence>MDTETFQRAANLSPALAERWISAITAAADEFDINTPARLAAWLAQMGHESGGFRLLSESFNYAPDALKIFSRIPAGMRSQLGRQPGETTVPIARQRQIANLAYASRFGNGDAASGDGWRYRGRGLKQVTFKDNYRDFGRDLCQREGHEIRARYARNRDAARCGSCCQCRSDHRDGESGDHSSVTGRTRSAAAYIKASRRTTVPPPRPQRVLLLLDFISGRQDVHIRDIGDIKYPVRQDDRVGAAREATR</sequence>
<dbReference type="EMBL" id="CADIKK010000002">
    <property type="protein sequence ID" value="CAB3778175.1"/>
    <property type="molecule type" value="Genomic_DNA"/>
</dbReference>
<dbReference type="PANTHER" id="PTHR34408:SF1">
    <property type="entry name" value="GLYCOSYL HYDROLASE FAMILY 19 DOMAIN-CONTAINING PROTEIN HI_1415"/>
    <property type="match status" value="1"/>
</dbReference>
<dbReference type="RefSeq" id="WP_175148034.1">
    <property type="nucleotide sequence ID" value="NZ_CADIKK010000002.1"/>
</dbReference>
<dbReference type="InterPro" id="IPR023346">
    <property type="entry name" value="Lysozyme-like_dom_sf"/>
</dbReference>
<protein>
    <submittedName>
        <fullName evidence="1">Uncharacterized protein</fullName>
    </submittedName>
</protein>
<reference evidence="1 2" key="1">
    <citation type="submission" date="2020-04" db="EMBL/GenBank/DDBJ databases">
        <authorList>
            <person name="De Canck E."/>
        </authorList>
    </citation>
    <scope>NUCLEOTIDE SEQUENCE [LARGE SCALE GENOMIC DNA]</scope>
    <source>
        <strain evidence="1 2">LMG 28614</strain>
    </source>
</reference>
<dbReference type="InterPro" id="IPR052354">
    <property type="entry name" value="Cell_Wall_Dynamics_Protein"/>
</dbReference>
<keyword evidence="2" id="KW-1185">Reference proteome</keyword>
<name>A0A6S7CDR8_9BURK</name>
<dbReference type="PANTHER" id="PTHR34408">
    <property type="entry name" value="FAMILY PROTEIN, PUTATIVE-RELATED"/>
    <property type="match status" value="1"/>
</dbReference>
<proteinExistence type="predicted"/>
<accession>A0A6S7CDR8</accession>
<dbReference type="Proteomes" id="UP000494365">
    <property type="component" value="Unassembled WGS sequence"/>
</dbReference>
<organism evidence="1 2">
    <name type="scientific">Paraburkholderia ultramafica</name>
    <dbReference type="NCBI Taxonomy" id="1544867"/>
    <lineage>
        <taxon>Bacteria</taxon>
        <taxon>Pseudomonadati</taxon>
        <taxon>Pseudomonadota</taxon>
        <taxon>Betaproteobacteria</taxon>
        <taxon>Burkholderiales</taxon>
        <taxon>Burkholderiaceae</taxon>
        <taxon>Paraburkholderia</taxon>
    </lineage>
</organism>
<dbReference type="AlphaFoldDB" id="A0A6S7CDR8"/>
<dbReference type="Gene3D" id="1.10.530.10">
    <property type="match status" value="1"/>
</dbReference>
<evidence type="ECO:0000313" key="2">
    <source>
        <dbReference type="Proteomes" id="UP000494365"/>
    </source>
</evidence>
<evidence type="ECO:0000313" key="1">
    <source>
        <dbReference type="EMBL" id="CAB3778175.1"/>
    </source>
</evidence>
<dbReference type="SUPFAM" id="SSF53955">
    <property type="entry name" value="Lysozyme-like"/>
    <property type="match status" value="1"/>
</dbReference>
<gene>
    <name evidence="1" type="ORF">LMG28614_00559</name>
</gene>